<dbReference type="GO" id="GO:0005524">
    <property type="term" value="F:ATP binding"/>
    <property type="evidence" value="ECO:0007669"/>
    <property type="project" value="UniProtKB-KW"/>
</dbReference>
<dbReference type="Pfam" id="PF13537">
    <property type="entry name" value="GATase_7"/>
    <property type="match status" value="1"/>
</dbReference>
<evidence type="ECO:0000256" key="7">
    <source>
        <dbReference type="ARBA" id="ARBA00022888"/>
    </source>
</evidence>
<dbReference type="InterPro" id="IPR014729">
    <property type="entry name" value="Rossmann-like_a/b/a_fold"/>
</dbReference>
<proteinExistence type="predicted"/>
<dbReference type="GO" id="GO:0006529">
    <property type="term" value="P:asparagine biosynthetic process"/>
    <property type="evidence" value="ECO:0007669"/>
    <property type="project" value="UniProtKB-KW"/>
</dbReference>
<dbReference type="Gene3D" id="3.60.20.10">
    <property type="entry name" value="Glutamine Phosphoribosylpyrophosphate, subunit 1, domain 1"/>
    <property type="match status" value="1"/>
</dbReference>
<dbReference type="PANTHER" id="PTHR11772">
    <property type="entry name" value="ASPARAGINE SYNTHETASE"/>
    <property type="match status" value="1"/>
</dbReference>
<sequence>MCGIFCYFSDKGSFDYSLSKNGMKCSHRGPDNTQELIIHGENNSMIYFMFHRLAINGLDEKSNQPLKIKRFPHLTLICNGEIYNYKELAQKYNFSFETKSDCEVILHLATILPINKYIQELDGVFSFIIYDQIQQCIMVGRDPYGIRPLYFFNDEGKYGFSSEMKCLTEMSNNVKFYPPGGFSVYYAKTKQYHEYTYNDYEYNEIDDSDENICNSIHEKLNNAVHKRLITDRPFGCLLSGGLDSSIITSIICKYFEPKNIRTFAIGLENSPDLIAAQKVADYLGTNHTNVIVSEKEMLEAIDETIYQIESKDTTTVRASVPMLLLSKYIRDNTDIKVIFSGEGSDEASGSYLYFHNAPNPTEFQKESIRLVRDVQYFDVLRSDRTTAGAGLEIRVPFFDKEFMRYYMSIDPRKKVVRDGMEKYLLRKSFETELPEEIVWRRKDGFSDGVSKKEKPWYEIINDYTMEKYKLPEKEYYLSVYQKYYNGFENVVPYYWMPKWIENVGDNPSGRLIID</sequence>
<protein>
    <recommendedName>
        <fullName evidence="2">asparagine synthase (glutamine-hydrolyzing)</fullName>
        <ecNumber evidence="2">6.3.5.4</ecNumber>
    </recommendedName>
    <alternativeName>
        <fullName evidence="9">Glutamine-dependent asparagine synthetase</fullName>
    </alternativeName>
</protein>
<dbReference type="InterPro" id="IPR029055">
    <property type="entry name" value="Ntn_hydrolases_N"/>
</dbReference>
<keyword evidence="4" id="KW-0028">Amino-acid biosynthesis</keyword>
<evidence type="ECO:0000256" key="2">
    <source>
        <dbReference type="ARBA" id="ARBA00012737"/>
    </source>
</evidence>
<keyword evidence="3" id="KW-0436">Ligase</keyword>
<dbReference type="SUPFAM" id="SSF52402">
    <property type="entry name" value="Adenine nucleotide alpha hydrolases-like"/>
    <property type="match status" value="1"/>
</dbReference>
<evidence type="ECO:0000256" key="5">
    <source>
        <dbReference type="ARBA" id="ARBA00022741"/>
    </source>
</evidence>
<dbReference type="Gene3D" id="3.40.50.620">
    <property type="entry name" value="HUPs"/>
    <property type="match status" value="1"/>
</dbReference>
<dbReference type="Pfam" id="PF00733">
    <property type="entry name" value="Asn_synthase"/>
    <property type="match status" value="2"/>
</dbReference>
<dbReference type="InterPro" id="IPR017932">
    <property type="entry name" value="GATase_2_dom"/>
</dbReference>
<reference evidence="12" key="1">
    <citation type="journal article" date="2020" name="Nature">
        <title>Giant virus diversity and host interactions through global metagenomics.</title>
        <authorList>
            <person name="Schulz F."/>
            <person name="Roux S."/>
            <person name="Paez-Espino D."/>
            <person name="Jungbluth S."/>
            <person name="Walsh D.A."/>
            <person name="Denef V.J."/>
            <person name="McMahon K.D."/>
            <person name="Konstantinidis K.T."/>
            <person name="Eloe-Fadrosh E.A."/>
            <person name="Kyrpides N.C."/>
            <person name="Woyke T."/>
        </authorList>
    </citation>
    <scope>NUCLEOTIDE SEQUENCE</scope>
    <source>
        <strain evidence="12">GVMAG-S-ERX555907-94</strain>
    </source>
</reference>
<dbReference type="CDD" id="cd00712">
    <property type="entry name" value="AsnB"/>
    <property type="match status" value="1"/>
</dbReference>
<evidence type="ECO:0000256" key="8">
    <source>
        <dbReference type="ARBA" id="ARBA00022962"/>
    </source>
</evidence>
<evidence type="ECO:0000256" key="9">
    <source>
        <dbReference type="ARBA" id="ARBA00030234"/>
    </source>
</evidence>
<dbReference type="InterPro" id="IPR050795">
    <property type="entry name" value="Asn_Synthetase"/>
</dbReference>
<evidence type="ECO:0000256" key="4">
    <source>
        <dbReference type="ARBA" id="ARBA00022605"/>
    </source>
</evidence>
<keyword evidence="5" id="KW-0547">Nucleotide-binding</keyword>
<organism evidence="12">
    <name type="scientific">viral metagenome</name>
    <dbReference type="NCBI Taxonomy" id="1070528"/>
    <lineage>
        <taxon>unclassified sequences</taxon>
        <taxon>metagenomes</taxon>
        <taxon>organismal metagenomes</taxon>
    </lineage>
</organism>
<dbReference type="GO" id="GO:0004066">
    <property type="term" value="F:asparagine synthase (glutamine-hydrolyzing) activity"/>
    <property type="evidence" value="ECO:0007669"/>
    <property type="project" value="UniProtKB-EC"/>
</dbReference>
<accession>A0A6C0L1E7</accession>
<dbReference type="EMBL" id="MN741027">
    <property type="protein sequence ID" value="QHU23301.1"/>
    <property type="molecule type" value="Genomic_DNA"/>
</dbReference>
<evidence type="ECO:0000256" key="1">
    <source>
        <dbReference type="ARBA" id="ARBA00005187"/>
    </source>
</evidence>
<comment type="pathway">
    <text evidence="1">Amino-acid biosynthesis; L-asparagine biosynthesis; L-asparagine from L-aspartate (L-Gln route): step 1/1.</text>
</comment>
<keyword evidence="8" id="KW-0315">Glutamine amidotransferase</keyword>
<evidence type="ECO:0000256" key="6">
    <source>
        <dbReference type="ARBA" id="ARBA00022840"/>
    </source>
</evidence>
<comment type="catalytic activity">
    <reaction evidence="10">
        <text>L-aspartate + L-glutamine + ATP + H2O = L-asparagine + L-glutamate + AMP + diphosphate + H(+)</text>
        <dbReference type="Rhea" id="RHEA:12228"/>
        <dbReference type="ChEBI" id="CHEBI:15377"/>
        <dbReference type="ChEBI" id="CHEBI:15378"/>
        <dbReference type="ChEBI" id="CHEBI:29985"/>
        <dbReference type="ChEBI" id="CHEBI:29991"/>
        <dbReference type="ChEBI" id="CHEBI:30616"/>
        <dbReference type="ChEBI" id="CHEBI:33019"/>
        <dbReference type="ChEBI" id="CHEBI:58048"/>
        <dbReference type="ChEBI" id="CHEBI:58359"/>
        <dbReference type="ChEBI" id="CHEBI:456215"/>
        <dbReference type="EC" id="6.3.5.4"/>
    </reaction>
</comment>
<dbReference type="PROSITE" id="PS51278">
    <property type="entry name" value="GATASE_TYPE_2"/>
    <property type="match status" value="1"/>
</dbReference>
<evidence type="ECO:0000259" key="11">
    <source>
        <dbReference type="PROSITE" id="PS51278"/>
    </source>
</evidence>
<dbReference type="NCBIfam" id="TIGR01536">
    <property type="entry name" value="asn_synth_AEB"/>
    <property type="match status" value="1"/>
</dbReference>
<evidence type="ECO:0000313" key="12">
    <source>
        <dbReference type="EMBL" id="QHU23301.1"/>
    </source>
</evidence>
<keyword evidence="7" id="KW-0061">Asparagine biosynthesis</keyword>
<dbReference type="InterPro" id="IPR033738">
    <property type="entry name" value="AsnB_N"/>
</dbReference>
<dbReference type="PIRSF" id="PIRSF001589">
    <property type="entry name" value="Asn_synthetase_glu-h"/>
    <property type="match status" value="1"/>
</dbReference>
<dbReference type="EC" id="6.3.5.4" evidence="2"/>
<evidence type="ECO:0000256" key="10">
    <source>
        <dbReference type="ARBA" id="ARBA00048741"/>
    </source>
</evidence>
<dbReference type="InterPro" id="IPR006426">
    <property type="entry name" value="Asn_synth_AEB"/>
</dbReference>
<dbReference type="PANTHER" id="PTHR11772:SF23">
    <property type="entry name" value="ASPARAGINE SYNTHETASE [GLUTAMINE-HYDROLYZING]"/>
    <property type="match status" value="1"/>
</dbReference>
<dbReference type="InterPro" id="IPR001962">
    <property type="entry name" value="Asn_synthase"/>
</dbReference>
<evidence type="ECO:0000256" key="3">
    <source>
        <dbReference type="ARBA" id="ARBA00022598"/>
    </source>
</evidence>
<dbReference type="GO" id="GO:0005829">
    <property type="term" value="C:cytosol"/>
    <property type="evidence" value="ECO:0007669"/>
    <property type="project" value="TreeGrafter"/>
</dbReference>
<dbReference type="SUPFAM" id="SSF56235">
    <property type="entry name" value="N-terminal nucleophile aminohydrolases (Ntn hydrolases)"/>
    <property type="match status" value="1"/>
</dbReference>
<keyword evidence="6" id="KW-0067">ATP-binding</keyword>
<feature type="domain" description="Glutamine amidotransferase type-2" evidence="11">
    <location>
        <begin position="2"/>
        <end position="188"/>
    </location>
</feature>
<dbReference type="CDD" id="cd01991">
    <property type="entry name" value="Asn_synthase_B_C"/>
    <property type="match status" value="1"/>
</dbReference>
<name>A0A6C0L1E7_9ZZZZ</name>
<dbReference type="AlphaFoldDB" id="A0A6C0L1E7"/>